<dbReference type="Proteomes" id="UP000282322">
    <property type="component" value="Unassembled WGS sequence"/>
</dbReference>
<keyword evidence="3" id="KW-1185">Reference proteome</keyword>
<evidence type="ECO:0000256" key="1">
    <source>
        <dbReference type="SAM" id="MobiDB-lite"/>
    </source>
</evidence>
<reference evidence="2 3" key="1">
    <citation type="submission" date="2018-11" db="EMBL/GenBank/DDBJ databases">
        <title>Taxonoimc description of Halomarina strain SPP-AMP-1.</title>
        <authorList>
            <person name="Pal Y."/>
            <person name="Srinivasana K."/>
            <person name="Verma A."/>
            <person name="Kumar P."/>
        </authorList>
    </citation>
    <scope>NUCLEOTIDE SEQUENCE [LARGE SCALE GENOMIC DNA]</scope>
    <source>
        <strain evidence="2 3">SPP-AMP-1</strain>
    </source>
</reference>
<feature type="compositionally biased region" description="Basic and acidic residues" evidence="1">
    <location>
        <begin position="120"/>
        <end position="138"/>
    </location>
</feature>
<proteinExistence type="predicted"/>
<evidence type="ECO:0000313" key="3">
    <source>
        <dbReference type="Proteomes" id="UP000282322"/>
    </source>
</evidence>
<accession>A0A3P3RIX3</accession>
<protein>
    <submittedName>
        <fullName evidence="2">Uncharacterized protein</fullName>
    </submittedName>
</protein>
<feature type="region of interest" description="Disordered" evidence="1">
    <location>
        <begin position="114"/>
        <end position="144"/>
    </location>
</feature>
<sequence>MLPHGMEEHEPNELSDTECQALHEMELGAEWVHRAHGTLIEFHHDIGHGMDHFARAETLLRDAGRTELADALRDEQLPRGIDEHDRWSYEIIEEFRNSFLSEITAFENAAHQRVANGKRHVTERAQKEEWSDRARTAPDDSTGE</sequence>
<dbReference type="AlphaFoldDB" id="A0A3P3RIX3"/>
<evidence type="ECO:0000313" key="2">
    <source>
        <dbReference type="EMBL" id="RRJ33497.1"/>
    </source>
</evidence>
<comment type="caution">
    <text evidence="2">The sequence shown here is derived from an EMBL/GenBank/DDBJ whole genome shotgun (WGS) entry which is preliminary data.</text>
</comment>
<gene>
    <name evidence="2" type="ORF">EIK79_01470</name>
</gene>
<organism evidence="2 3">
    <name type="scientific">Halocatena pleomorpha</name>
    <dbReference type="NCBI Taxonomy" id="1785090"/>
    <lineage>
        <taxon>Archaea</taxon>
        <taxon>Methanobacteriati</taxon>
        <taxon>Methanobacteriota</taxon>
        <taxon>Stenosarchaea group</taxon>
        <taxon>Halobacteria</taxon>
        <taxon>Halobacteriales</taxon>
        <taxon>Natronomonadaceae</taxon>
        <taxon>Halocatena</taxon>
    </lineage>
</organism>
<dbReference type="OrthoDB" id="186005at2157"/>
<dbReference type="EMBL" id="RRCH01000003">
    <property type="protein sequence ID" value="RRJ33497.1"/>
    <property type="molecule type" value="Genomic_DNA"/>
</dbReference>
<name>A0A3P3RIX3_9EURY</name>